<organism evidence="2 3">
    <name type="scientific">Araneus ventricosus</name>
    <name type="common">Orbweaver spider</name>
    <name type="synonym">Epeira ventricosa</name>
    <dbReference type="NCBI Taxonomy" id="182803"/>
    <lineage>
        <taxon>Eukaryota</taxon>
        <taxon>Metazoa</taxon>
        <taxon>Ecdysozoa</taxon>
        <taxon>Arthropoda</taxon>
        <taxon>Chelicerata</taxon>
        <taxon>Arachnida</taxon>
        <taxon>Araneae</taxon>
        <taxon>Araneomorphae</taxon>
        <taxon>Entelegynae</taxon>
        <taxon>Araneoidea</taxon>
        <taxon>Araneidae</taxon>
        <taxon>Araneus</taxon>
    </lineage>
</organism>
<keyword evidence="3" id="KW-1185">Reference proteome</keyword>
<protein>
    <submittedName>
        <fullName evidence="2">Uncharacterized protein</fullName>
    </submittedName>
</protein>
<sequence>MSPLFSDWSSRPQKSTDERSPEETTQRHESETNTEEEDNNPLSLKVRCLKRGERKRGEERGVLPPLFASVNPSLWDLKQSDKRRIFYPCVAETSRLEGVSL</sequence>
<evidence type="ECO:0000313" key="2">
    <source>
        <dbReference type="EMBL" id="GBN55654.1"/>
    </source>
</evidence>
<name>A0A4Y2PWT7_ARAVE</name>
<accession>A0A4Y2PWT7</accession>
<dbReference type="EMBL" id="BGPR01012342">
    <property type="protein sequence ID" value="GBN55654.1"/>
    <property type="molecule type" value="Genomic_DNA"/>
</dbReference>
<comment type="caution">
    <text evidence="2">The sequence shown here is derived from an EMBL/GenBank/DDBJ whole genome shotgun (WGS) entry which is preliminary data.</text>
</comment>
<evidence type="ECO:0000313" key="3">
    <source>
        <dbReference type="Proteomes" id="UP000499080"/>
    </source>
</evidence>
<feature type="region of interest" description="Disordered" evidence="1">
    <location>
        <begin position="1"/>
        <end position="46"/>
    </location>
</feature>
<feature type="compositionally biased region" description="Basic and acidic residues" evidence="1">
    <location>
        <begin position="14"/>
        <end position="31"/>
    </location>
</feature>
<gene>
    <name evidence="2" type="ORF">AVEN_191717_1</name>
</gene>
<proteinExistence type="predicted"/>
<dbReference type="Proteomes" id="UP000499080">
    <property type="component" value="Unassembled WGS sequence"/>
</dbReference>
<dbReference type="AlphaFoldDB" id="A0A4Y2PWT7"/>
<reference evidence="2 3" key="1">
    <citation type="journal article" date="2019" name="Sci. Rep.">
        <title>Orb-weaving spider Araneus ventricosus genome elucidates the spidroin gene catalogue.</title>
        <authorList>
            <person name="Kono N."/>
            <person name="Nakamura H."/>
            <person name="Ohtoshi R."/>
            <person name="Moran D.A.P."/>
            <person name="Shinohara A."/>
            <person name="Yoshida Y."/>
            <person name="Fujiwara M."/>
            <person name="Mori M."/>
            <person name="Tomita M."/>
            <person name="Arakawa K."/>
        </authorList>
    </citation>
    <scope>NUCLEOTIDE SEQUENCE [LARGE SCALE GENOMIC DNA]</scope>
</reference>
<evidence type="ECO:0000256" key="1">
    <source>
        <dbReference type="SAM" id="MobiDB-lite"/>
    </source>
</evidence>